<dbReference type="KEGG" id="lao:AOX59_00045"/>
<reference evidence="2 4" key="1">
    <citation type="submission" date="2016-01" db="EMBL/GenBank/DDBJ databases">
        <title>Complete genome sequence of strain Lentibacillus amyloliquefaciens LAM0015T isolated from saline sediment.</title>
        <authorList>
            <person name="Wang J.-L."/>
            <person name="He M.-X."/>
        </authorList>
    </citation>
    <scope>NUCLEOTIDE SEQUENCE [LARGE SCALE GENOMIC DNA]</scope>
    <source>
        <strain evidence="2 4">LAM0015</strain>
    </source>
</reference>
<organism evidence="2 4">
    <name type="scientific">Lentibacillus amyloliquefaciens</name>
    <dbReference type="NCBI Taxonomy" id="1472767"/>
    <lineage>
        <taxon>Bacteria</taxon>
        <taxon>Bacillati</taxon>
        <taxon>Bacillota</taxon>
        <taxon>Bacilli</taxon>
        <taxon>Bacillales</taxon>
        <taxon>Bacillaceae</taxon>
        <taxon>Lentibacillus</taxon>
    </lineage>
</organism>
<keyword evidence="4" id="KW-1185">Reference proteome</keyword>
<feature type="domain" description="HTH cro/C1-type" evidence="1">
    <location>
        <begin position="5"/>
        <end position="59"/>
    </location>
</feature>
<dbReference type="KEGG" id="lao:AOX59_18970"/>
<dbReference type="CDD" id="cd00093">
    <property type="entry name" value="HTH_XRE"/>
    <property type="match status" value="1"/>
</dbReference>
<dbReference type="GO" id="GO:0003677">
    <property type="term" value="F:DNA binding"/>
    <property type="evidence" value="ECO:0007669"/>
    <property type="project" value="InterPro"/>
</dbReference>
<dbReference type="EMBL" id="CP013862">
    <property type="protein sequence ID" value="ALX50480.1"/>
    <property type="molecule type" value="Genomic_DNA"/>
</dbReference>
<dbReference type="AlphaFoldDB" id="A0A0U3NK35"/>
<dbReference type="Proteomes" id="UP000050331">
    <property type="component" value="Chromosome"/>
</dbReference>
<dbReference type="STRING" id="1472767.AOX59_00045"/>
<dbReference type="InterPro" id="IPR001387">
    <property type="entry name" value="Cro/C1-type_HTH"/>
</dbReference>
<name>A0A0U3NK35_9BACI</name>
<evidence type="ECO:0000259" key="1">
    <source>
        <dbReference type="PROSITE" id="PS50943"/>
    </source>
</evidence>
<evidence type="ECO:0000313" key="2">
    <source>
        <dbReference type="EMBL" id="ALX47131.1"/>
    </source>
</evidence>
<gene>
    <name evidence="2" type="ORF">AOX59_00045</name>
    <name evidence="3" type="ORF">AOX59_18970</name>
</gene>
<accession>A0A0U3NK35</accession>
<dbReference type="OrthoDB" id="2642285at2"/>
<dbReference type="InterPro" id="IPR010982">
    <property type="entry name" value="Lambda_DNA-bd_dom_sf"/>
</dbReference>
<evidence type="ECO:0000313" key="4">
    <source>
        <dbReference type="Proteomes" id="UP000050331"/>
    </source>
</evidence>
<sequence length="61" mass="6954">MKLLIDERIKESGLKKGYIAEKLGVNKDTLSNWMHGRSMIPFDKAVKLAELLGCEVTELYE</sequence>
<dbReference type="PROSITE" id="PS50943">
    <property type="entry name" value="HTH_CROC1"/>
    <property type="match status" value="1"/>
</dbReference>
<dbReference type="Pfam" id="PF01381">
    <property type="entry name" value="HTH_3"/>
    <property type="match status" value="1"/>
</dbReference>
<dbReference type="SUPFAM" id="SSF47413">
    <property type="entry name" value="lambda repressor-like DNA-binding domains"/>
    <property type="match status" value="1"/>
</dbReference>
<dbReference type="Gene3D" id="1.10.260.40">
    <property type="entry name" value="lambda repressor-like DNA-binding domains"/>
    <property type="match status" value="1"/>
</dbReference>
<evidence type="ECO:0000313" key="3">
    <source>
        <dbReference type="EMBL" id="ALX50480.1"/>
    </source>
</evidence>
<dbReference type="EMBL" id="CP013862">
    <property type="protein sequence ID" value="ALX47131.1"/>
    <property type="molecule type" value="Genomic_DNA"/>
</dbReference>
<dbReference type="SMART" id="SM00530">
    <property type="entry name" value="HTH_XRE"/>
    <property type="match status" value="1"/>
</dbReference>
<proteinExistence type="predicted"/>
<protein>
    <recommendedName>
        <fullName evidence="1">HTH cro/C1-type domain-containing protein</fullName>
    </recommendedName>
</protein>